<dbReference type="AlphaFoldDB" id="A0A9P9RDG2"/>
<evidence type="ECO:0000256" key="1">
    <source>
        <dbReference type="SAM" id="Phobius"/>
    </source>
</evidence>
<proteinExistence type="predicted"/>
<keyword evidence="1" id="KW-1133">Transmembrane helix</keyword>
<dbReference type="EMBL" id="JAGTJS010000002">
    <property type="protein sequence ID" value="KAH7274015.1"/>
    <property type="molecule type" value="Genomic_DNA"/>
</dbReference>
<name>A0A9P9RDG2_FUSSL</name>
<gene>
    <name evidence="2" type="ORF">B0J15DRAFT_541948</name>
</gene>
<evidence type="ECO:0000313" key="3">
    <source>
        <dbReference type="Proteomes" id="UP000736672"/>
    </source>
</evidence>
<accession>A0A9P9RDG2</accession>
<protein>
    <submittedName>
        <fullName evidence="2">Uncharacterized protein</fullName>
    </submittedName>
</protein>
<keyword evidence="1" id="KW-0472">Membrane</keyword>
<dbReference type="Proteomes" id="UP000736672">
    <property type="component" value="Unassembled WGS sequence"/>
</dbReference>
<sequence length="129" mass="14485">MKEGATDTAYEAIFTPLHLFELNLFIFIFTLATIFIIVTLLRLESANKAFTSETPRSRSFDLPEKSHTSHCVSLCAFTGAFDLSSEYSKETDKIIKTILSSKFRQLATAVQTRRRANGPSSQVNKIQES</sequence>
<comment type="caution">
    <text evidence="2">The sequence shown here is derived from an EMBL/GenBank/DDBJ whole genome shotgun (WGS) entry which is preliminary data.</text>
</comment>
<feature type="transmembrane region" description="Helical" evidence="1">
    <location>
        <begin position="24"/>
        <end position="43"/>
    </location>
</feature>
<evidence type="ECO:0000313" key="2">
    <source>
        <dbReference type="EMBL" id="KAH7274015.1"/>
    </source>
</evidence>
<organism evidence="2 3">
    <name type="scientific">Fusarium solani</name>
    <name type="common">Filamentous fungus</name>
    <dbReference type="NCBI Taxonomy" id="169388"/>
    <lineage>
        <taxon>Eukaryota</taxon>
        <taxon>Fungi</taxon>
        <taxon>Dikarya</taxon>
        <taxon>Ascomycota</taxon>
        <taxon>Pezizomycotina</taxon>
        <taxon>Sordariomycetes</taxon>
        <taxon>Hypocreomycetidae</taxon>
        <taxon>Hypocreales</taxon>
        <taxon>Nectriaceae</taxon>
        <taxon>Fusarium</taxon>
        <taxon>Fusarium solani species complex</taxon>
    </lineage>
</organism>
<reference evidence="2" key="1">
    <citation type="journal article" date="2021" name="Nat. Commun.">
        <title>Genetic determinants of endophytism in the Arabidopsis root mycobiome.</title>
        <authorList>
            <person name="Mesny F."/>
            <person name="Miyauchi S."/>
            <person name="Thiergart T."/>
            <person name="Pickel B."/>
            <person name="Atanasova L."/>
            <person name="Karlsson M."/>
            <person name="Huettel B."/>
            <person name="Barry K.W."/>
            <person name="Haridas S."/>
            <person name="Chen C."/>
            <person name="Bauer D."/>
            <person name="Andreopoulos W."/>
            <person name="Pangilinan J."/>
            <person name="LaButti K."/>
            <person name="Riley R."/>
            <person name="Lipzen A."/>
            <person name="Clum A."/>
            <person name="Drula E."/>
            <person name="Henrissat B."/>
            <person name="Kohler A."/>
            <person name="Grigoriev I.V."/>
            <person name="Martin F.M."/>
            <person name="Hacquard S."/>
        </authorList>
    </citation>
    <scope>NUCLEOTIDE SEQUENCE</scope>
    <source>
        <strain evidence="2">FSSC 5 MPI-SDFR-AT-0091</strain>
    </source>
</reference>
<keyword evidence="1" id="KW-0812">Transmembrane</keyword>
<keyword evidence="3" id="KW-1185">Reference proteome</keyword>